<feature type="transmembrane region" description="Helical" evidence="9">
    <location>
        <begin position="34"/>
        <end position="55"/>
    </location>
</feature>
<keyword evidence="3" id="KW-1003">Cell membrane</keyword>
<feature type="transmembrane region" description="Helical" evidence="9">
    <location>
        <begin position="7"/>
        <end position="28"/>
    </location>
</feature>
<keyword evidence="2" id="KW-0813">Transport</keyword>
<dbReference type="EMBL" id="AM286690">
    <property type="protein sequence ID" value="CAL17240.1"/>
    <property type="molecule type" value="Genomic_DNA"/>
</dbReference>
<dbReference type="InterPro" id="IPR045324">
    <property type="entry name" value="Small_multidrug_res"/>
</dbReference>
<dbReference type="GO" id="GO:0031460">
    <property type="term" value="P:glycine betaine transport"/>
    <property type="evidence" value="ECO:0007669"/>
    <property type="project" value="TreeGrafter"/>
</dbReference>
<dbReference type="AlphaFoldDB" id="Q0VNK8"/>
<feature type="transmembrane region" description="Helical" evidence="9">
    <location>
        <begin position="89"/>
        <end position="108"/>
    </location>
</feature>
<dbReference type="Gene3D" id="1.10.3730.20">
    <property type="match status" value="1"/>
</dbReference>
<dbReference type="PANTHER" id="PTHR30561:SF1">
    <property type="entry name" value="MULTIDRUG TRANSPORTER EMRE"/>
    <property type="match status" value="1"/>
</dbReference>
<dbReference type="SUPFAM" id="SSF103481">
    <property type="entry name" value="Multidrug resistance efflux transporter EmrE"/>
    <property type="match status" value="1"/>
</dbReference>
<dbReference type="GO" id="GO:1990961">
    <property type="term" value="P:xenobiotic detoxification by transmembrane export across the plasma membrane"/>
    <property type="evidence" value="ECO:0007669"/>
    <property type="project" value="UniProtKB-ARBA"/>
</dbReference>
<evidence type="ECO:0000256" key="8">
    <source>
        <dbReference type="RuleBase" id="RU003942"/>
    </source>
</evidence>
<name>Q0VNK8_ALCBS</name>
<dbReference type="KEGG" id="abo:ABO_1792"/>
<dbReference type="GO" id="GO:0015297">
    <property type="term" value="F:antiporter activity"/>
    <property type="evidence" value="ECO:0007669"/>
    <property type="project" value="TreeGrafter"/>
</dbReference>
<sequence>MRQSFMGYLYLSLAIVAEVVATSALNASQGFTRLWPSVTTVVGYTIAFYALSLALRTIPMGIAYAVWAGVGIVLIALVGAVFFKQLPDVPAMVGMGCIITGVVLVTLVSNTASH</sequence>
<evidence type="ECO:0000313" key="11">
    <source>
        <dbReference type="Proteomes" id="UP000008871"/>
    </source>
</evidence>
<dbReference type="GO" id="GO:0005886">
    <property type="term" value="C:plasma membrane"/>
    <property type="evidence" value="ECO:0007669"/>
    <property type="project" value="UniProtKB-SubCell"/>
</dbReference>
<evidence type="ECO:0000256" key="1">
    <source>
        <dbReference type="ARBA" id="ARBA00004651"/>
    </source>
</evidence>
<accession>Q0VNK8</accession>
<dbReference type="InterPro" id="IPR000390">
    <property type="entry name" value="Small_drug/metabolite_transptr"/>
</dbReference>
<evidence type="ECO:0000256" key="5">
    <source>
        <dbReference type="ARBA" id="ARBA00022989"/>
    </source>
</evidence>
<evidence type="ECO:0000256" key="9">
    <source>
        <dbReference type="SAM" id="Phobius"/>
    </source>
</evidence>
<protein>
    <submittedName>
        <fullName evidence="10">Small multidrug resistance protein</fullName>
    </submittedName>
</protein>
<evidence type="ECO:0000256" key="4">
    <source>
        <dbReference type="ARBA" id="ARBA00022692"/>
    </source>
</evidence>
<keyword evidence="4 8" id="KW-0812">Transmembrane</keyword>
<evidence type="ECO:0000256" key="2">
    <source>
        <dbReference type="ARBA" id="ARBA00022448"/>
    </source>
</evidence>
<comment type="subcellular location">
    <subcellularLocation>
        <location evidence="1 8">Cell membrane</location>
        <topology evidence="1 8">Multi-pass membrane protein</topology>
    </subcellularLocation>
</comment>
<dbReference type="InterPro" id="IPR037185">
    <property type="entry name" value="EmrE-like"/>
</dbReference>
<dbReference type="HOGENOM" id="CLU_133067_0_2_6"/>
<keyword evidence="5 9" id="KW-1133">Transmembrane helix</keyword>
<dbReference type="FunFam" id="1.10.3730.20:FF:000001">
    <property type="entry name" value="Quaternary ammonium compound resistance transporter SugE"/>
    <property type="match status" value="1"/>
</dbReference>
<dbReference type="eggNOG" id="COG2076">
    <property type="taxonomic scope" value="Bacteria"/>
</dbReference>
<comment type="similarity">
    <text evidence="7 8">Belongs to the drug/metabolite transporter (DMT) superfamily. Small multidrug resistance (SMR) (TC 2.A.7.1) family.</text>
</comment>
<dbReference type="GO" id="GO:0015199">
    <property type="term" value="F:amino-acid betaine transmembrane transporter activity"/>
    <property type="evidence" value="ECO:0007669"/>
    <property type="project" value="TreeGrafter"/>
</dbReference>
<keyword evidence="11" id="KW-1185">Reference proteome</keyword>
<evidence type="ECO:0000256" key="3">
    <source>
        <dbReference type="ARBA" id="ARBA00022475"/>
    </source>
</evidence>
<evidence type="ECO:0000256" key="7">
    <source>
        <dbReference type="ARBA" id="ARBA00038032"/>
    </source>
</evidence>
<dbReference type="Proteomes" id="UP000008871">
    <property type="component" value="Chromosome"/>
</dbReference>
<keyword evidence="6 9" id="KW-0472">Membrane</keyword>
<evidence type="ECO:0000313" key="10">
    <source>
        <dbReference type="EMBL" id="CAL17240.1"/>
    </source>
</evidence>
<dbReference type="Pfam" id="PF00893">
    <property type="entry name" value="Multi_Drug_Res"/>
    <property type="match status" value="1"/>
</dbReference>
<evidence type="ECO:0000256" key="6">
    <source>
        <dbReference type="ARBA" id="ARBA00023136"/>
    </source>
</evidence>
<organism evidence="10 11">
    <name type="scientific">Alcanivorax borkumensis (strain ATCC 700651 / DSM 11573 / NCIMB 13689 / SK2)</name>
    <dbReference type="NCBI Taxonomy" id="393595"/>
    <lineage>
        <taxon>Bacteria</taxon>
        <taxon>Pseudomonadati</taxon>
        <taxon>Pseudomonadota</taxon>
        <taxon>Gammaproteobacteria</taxon>
        <taxon>Oceanospirillales</taxon>
        <taxon>Alcanivoracaceae</taxon>
        <taxon>Alcanivorax</taxon>
    </lineage>
</organism>
<dbReference type="PANTHER" id="PTHR30561">
    <property type="entry name" value="SMR FAMILY PROTON-DEPENDENT DRUG EFFLUX TRANSPORTER SUGE"/>
    <property type="match status" value="1"/>
</dbReference>
<reference evidence="10 11" key="1">
    <citation type="journal article" date="2006" name="Nat. Biotechnol.">
        <title>Genome sequence of the ubiquitous hydrocarbon-degrading marine bacterium Alcanivorax borkumensis.</title>
        <authorList>
            <person name="Schneiker S."/>
            <person name="Martins dos Santos V.A.P."/>
            <person name="Bartels D."/>
            <person name="Bekel T."/>
            <person name="Brecht M."/>
            <person name="Buhrmester J."/>
            <person name="Chernikova T.N."/>
            <person name="Denaro R."/>
            <person name="Ferrer M."/>
            <person name="Gertler C."/>
            <person name="Goesmann A."/>
            <person name="Golyshina O.V."/>
            <person name="Kaminski F."/>
            <person name="Khachane A.N."/>
            <person name="Lang S."/>
            <person name="Linke B."/>
            <person name="McHardy A.C."/>
            <person name="Meyer F."/>
            <person name="Nechitaylo T."/>
            <person name="Puehler A."/>
            <person name="Regenhardt D."/>
            <person name="Rupp O."/>
            <person name="Sabirova J.S."/>
            <person name="Selbitschka W."/>
            <person name="Yakimov M.M."/>
            <person name="Timmis K.N."/>
            <person name="Vorhoelter F.-J."/>
            <person name="Weidner S."/>
            <person name="Kaiser O."/>
            <person name="Golyshin P.N."/>
        </authorList>
    </citation>
    <scope>NUCLEOTIDE SEQUENCE [LARGE SCALE GENOMIC DNA]</scope>
    <source>
        <strain evidence="11">ATCC 700651 / DSM 11573 / NCIMB 13689 / SK2</strain>
    </source>
</reference>
<dbReference type="GO" id="GO:0015220">
    <property type="term" value="F:choline transmembrane transporter activity"/>
    <property type="evidence" value="ECO:0007669"/>
    <property type="project" value="TreeGrafter"/>
</dbReference>
<gene>
    <name evidence="10" type="ordered locus">ABO_1792</name>
</gene>
<dbReference type="STRING" id="393595.ABO_1792"/>
<proteinExistence type="inferred from homology"/>
<feature type="transmembrane region" description="Helical" evidence="9">
    <location>
        <begin position="62"/>
        <end position="83"/>
    </location>
</feature>